<evidence type="ECO:0000313" key="2">
    <source>
        <dbReference type="Proteomes" id="UP000245626"/>
    </source>
</evidence>
<reference evidence="1 2" key="1">
    <citation type="journal article" date="2018" name="Mol. Biol. Evol.">
        <title>Broad Genomic Sampling Reveals a Smut Pathogenic Ancestry of the Fungal Clade Ustilaginomycotina.</title>
        <authorList>
            <person name="Kijpornyongpan T."/>
            <person name="Mondo S.J."/>
            <person name="Barry K."/>
            <person name="Sandor L."/>
            <person name="Lee J."/>
            <person name="Lipzen A."/>
            <person name="Pangilinan J."/>
            <person name="LaButti K."/>
            <person name="Hainaut M."/>
            <person name="Henrissat B."/>
            <person name="Grigoriev I.V."/>
            <person name="Spatafora J.W."/>
            <person name="Aime M.C."/>
        </authorList>
    </citation>
    <scope>NUCLEOTIDE SEQUENCE [LARGE SCALE GENOMIC DNA]</scope>
    <source>
        <strain evidence="1 2">SA 807</strain>
    </source>
</reference>
<protein>
    <submittedName>
        <fullName evidence="1">Uncharacterized protein</fullName>
    </submittedName>
</protein>
<organism evidence="1 2">
    <name type="scientific">Violaceomyces palustris</name>
    <dbReference type="NCBI Taxonomy" id="1673888"/>
    <lineage>
        <taxon>Eukaryota</taxon>
        <taxon>Fungi</taxon>
        <taxon>Dikarya</taxon>
        <taxon>Basidiomycota</taxon>
        <taxon>Ustilaginomycotina</taxon>
        <taxon>Ustilaginomycetes</taxon>
        <taxon>Violaceomycetales</taxon>
        <taxon>Violaceomycetaceae</taxon>
        <taxon>Violaceomyces</taxon>
    </lineage>
</organism>
<evidence type="ECO:0000313" key="1">
    <source>
        <dbReference type="EMBL" id="PWN47475.1"/>
    </source>
</evidence>
<dbReference type="Proteomes" id="UP000245626">
    <property type="component" value="Unassembled WGS sequence"/>
</dbReference>
<proteinExistence type="predicted"/>
<gene>
    <name evidence="1" type="ORF">IE53DRAFT_248687</name>
</gene>
<keyword evidence="2" id="KW-1185">Reference proteome</keyword>
<dbReference type="EMBL" id="KZ820422">
    <property type="protein sequence ID" value="PWN47475.1"/>
    <property type="molecule type" value="Genomic_DNA"/>
</dbReference>
<accession>A0ACD0NNZ8</accession>
<sequence length="940" mass="101033">MRYLQVRDAHSDSIISGSDPTEFSTSNPLRLFIIQAAIIIIVTRLLGWGLSKIRQPRVIAEVIGGILLGPTVMGRIPHFSQHIFPPTSLPYLNLVSTLGLVLFLFLVGLEVDLRVVKRCAKESTLISVAGMVLPFGLGAAVSVGIYNDLINKENVSLGHFILFTGVAMAITAFPVLARILTETKLLQTKVGVIVLAAGVGNDVVGWILLALTVALVNASSGLTALWVLMCTVGWALVLFFLIKPAFIWLARRSGSFNNGPNQLMMTLTLLLVLVSAWITDIIGVHPIFGSFLVGLMVPHEGGFAVAMTEKIEDLVSVIFLPIYFALSGLKTNLGSLDSGLVWGYTIAIIAIAFASKFAGCAGAARYCGFNLRESAAIGTLMSCKGLVELIVLNIGLSAGILDTRVFSMFVVMAVVSTVATTPLTLLAYPESVRTQLDPATHSHHGKTIDESHLGDEDDHSGFSAKRLLVVLDHFEHLPSLMTLVQLMQPTVQRNTSASTLPSSVRKRNGRGEKSEELSDSADSTKEAEDEAIYRGTPVLPSGAPFSCIAADQEQADISIDALRLIELTERTSAVMKVSESEDTMRADPIINVFRTFANLNGLPVHSSMAVVPQEEFALTVTNRCRAAGSNFILVPLTLNQSAPSEAQQQVASSSLSNPFESIFGRGTSDSNTKYSPQQTNFVRKVIQTAACDVGLLVDRAAPQAAVPHMNLNRTQTILLGFMGGPDDRVALQLVMRLCSSNHALSAVVIRFKRVAAEECGDVPLPSVPPTVHHELSLPHGTLRSINNADTMYPTVYNPQSSLEATLEDDLALNKLEEELATGKYGDRIKVKQVSTSGPLRALISAVETEQPTLVIVGRGRRQPTITHRDELRYLLHNGTSNGAKEAPTTPGPSKEKERALNSETCKVIGEPAMALSLANTTARTLTIAAGFNVSPRSQAA</sequence>
<name>A0ACD0NNZ8_9BASI</name>